<comment type="caution">
    <text evidence="2">The sequence shown here is derived from an EMBL/GenBank/DDBJ whole genome shotgun (WGS) entry which is preliminary data.</text>
</comment>
<dbReference type="EMBL" id="LPEQ01000009">
    <property type="protein sequence ID" value="KVV57963.1"/>
    <property type="molecule type" value="Genomic_DNA"/>
</dbReference>
<proteinExistence type="predicted"/>
<organism evidence="2 3">
    <name type="scientific">Burkholderia territorii</name>
    <dbReference type="NCBI Taxonomy" id="1503055"/>
    <lineage>
        <taxon>Bacteria</taxon>
        <taxon>Pseudomonadati</taxon>
        <taxon>Pseudomonadota</taxon>
        <taxon>Betaproteobacteria</taxon>
        <taxon>Burkholderiales</taxon>
        <taxon>Burkholderiaceae</taxon>
        <taxon>Burkholderia</taxon>
        <taxon>Burkholderia cepacia complex</taxon>
    </lineage>
</organism>
<feature type="region of interest" description="Disordered" evidence="1">
    <location>
        <begin position="155"/>
        <end position="198"/>
    </location>
</feature>
<dbReference type="RefSeq" id="WP_060103065.1">
    <property type="nucleotide sequence ID" value="NZ_LPEQ01000009.1"/>
</dbReference>
<accession>A0A125AEQ6</accession>
<sequence length="198" mass="22118">MFNVQDTLAKITSCTNRSEKHGKEREPAISIGLTMVGGGELLDQFDVALRPMLYRRPQPKPGELPMEHAGLTELRFPHLRNLRWDKSYPGYLLRFHIGASGVQDVLLAECEIKEISFITQEGGSVEVSFKVNAHPKDDEDHGKIGRRVQQEIGITLTPPDNYVEPGLFGDAPPAEDDAHRPFAGSDLDTQPEEETEEE</sequence>
<protein>
    <submittedName>
        <fullName evidence="2">Uncharacterized protein</fullName>
    </submittedName>
</protein>
<feature type="compositionally biased region" description="Acidic residues" evidence="1">
    <location>
        <begin position="189"/>
        <end position="198"/>
    </location>
</feature>
<name>A0A125AEQ6_9BURK</name>
<dbReference type="AlphaFoldDB" id="A0A125AEQ6"/>
<reference evidence="2 3" key="1">
    <citation type="submission" date="2015-11" db="EMBL/GenBank/DDBJ databases">
        <title>Expanding the genomic diversity of Burkholderia species for the development of highly accurate diagnostics.</title>
        <authorList>
            <person name="Sahl J."/>
            <person name="Keim P."/>
            <person name="Wagner D."/>
        </authorList>
    </citation>
    <scope>NUCLEOTIDE SEQUENCE [LARGE SCALE GENOMIC DNA]</scope>
    <source>
        <strain evidence="2 3">MSMB1301WGS</strain>
    </source>
</reference>
<evidence type="ECO:0000256" key="1">
    <source>
        <dbReference type="SAM" id="MobiDB-lite"/>
    </source>
</evidence>
<keyword evidence="3" id="KW-1185">Reference proteome</keyword>
<dbReference type="Proteomes" id="UP000062317">
    <property type="component" value="Unassembled WGS sequence"/>
</dbReference>
<evidence type="ECO:0000313" key="3">
    <source>
        <dbReference type="Proteomes" id="UP000062317"/>
    </source>
</evidence>
<evidence type="ECO:0000313" key="2">
    <source>
        <dbReference type="EMBL" id="KVV57963.1"/>
    </source>
</evidence>
<gene>
    <name evidence="2" type="ORF">WT27_23835</name>
</gene>